<dbReference type="AlphaFoldDB" id="A0A934QFV1"/>
<name>A0A934QFV1_9PROT</name>
<gene>
    <name evidence="1" type="ORF">CKO21_00530</name>
</gene>
<accession>A0A934QFV1</accession>
<protein>
    <recommendedName>
        <fullName evidence="3">Transposase</fullName>
    </recommendedName>
</protein>
<organism evidence="1 2">
    <name type="scientific">Rhodovibrio salinarum</name>
    <dbReference type="NCBI Taxonomy" id="1087"/>
    <lineage>
        <taxon>Bacteria</taxon>
        <taxon>Pseudomonadati</taxon>
        <taxon>Pseudomonadota</taxon>
        <taxon>Alphaproteobacteria</taxon>
        <taxon>Rhodospirillales</taxon>
        <taxon>Rhodovibrionaceae</taxon>
        <taxon>Rhodovibrio</taxon>
    </lineage>
</organism>
<sequence>MRLGDLEPFGEHSGAVEVNKTFIGQDRSIKPKDGKKGRGYHHKHKVLALVDRNTGQAHTMLVNALKAATLAPSSIKT</sequence>
<proteinExistence type="predicted"/>
<dbReference type="Proteomes" id="UP000778970">
    <property type="component" value="Unassembled WGS sequence"/>
</dbReference>
<dbReference type="EMBL" id="NRRE01000006">
    <property type="protein sequence ID" value="MBK1695730.1"/>
    <property type="molecule type" value="Genomic_DNA"/>
</dbReference>
<comment type="caution">
    <text evidence="1">The sequence shown here is derived from an EMBL/GenBank/DDBJ whole genome shotgun (WGS) entry which is preliminary data.</text>
</comment>
<reference evidence="1" key="1">
    <citation type="submission" date="2017-08" db="EMBL/GenBank/DDBJ databases">
        <authorList>
            <person name="Imhoff J.F."/>
            <person name="Rahn T."/>
            <person name="Kuenzel S."/>
            <person name="Neulinger S.C."/>
        </authorList>
    </citation>
    <scope>NUCLEOTIDE SEQUENCE</scope>
    <source>
        <strain evidence="1">DSM 9154</strain>
    </source>
</reference>
<reference evidence="1" key="2">
    <citation type="journal article" date="2020" name="Microorganisms">
        <title>Osmotic Adaptation and Compatible Solute Biosynthesis of Phototrophic Bacteria as Revealed from Genome Analyses.</title>
        <authorList>
            <person name="Imhoff J.F."/>
            <person name="Rahn T."/>
            <person name="Kunzel S."/>
            <person name="Keller A."/>
            <person name="Neulinger S.C."/>
        </authorList>
    </citation>
    <scope>NUCLEOTIDE SEQUENCE</scope>
    <source>
        <strain evidence="1">DSM 9154</strain>
    </source>
</reference>
<evidence type="ECO:0000313" key="2">
    <source>
        <dbReference type="Proteomes" id="UP000778970"/>
    </source>
</evidence>
<keyword evidence="2" id="KW-1185">Reference proteome</keyword>
<evidence type="ECO:0008006" key="3">
    <source>
        <dbReference type="Google" id="ProtNLM"/>
    </source>
</evidence>
<evidence type="ECO:0000313" key="1">
    <source>
        <dbReference type="EMBL" id="MBK1695730.1"/>
    </source>
</evidence>